<keyword evidence="1" id="KW-0472">Membrane</keyword>
<reference evidence="2" key="1">
    <citation type="submission" date="2022-07" db="EMBL/GenBank/DDBJ databases">
        <title>Complete genome sequence of carbapenem-resistant Citrobacter spp. in Japan.</title>
        <authorList>
            <person name="Maehana S."/>
            <person name="Suzuki M."/>
            <person name="Kitasato H."/>
        </authorList>
    </citation>
    <scope>NUCLEOTIDE SEQUENCE</scope>
    <source>
        <strain evidence="2">KAM621</strain>
    </source>
</reference>
<gene>
    <name evidence="2" type="ORF">KAM621c_23930</name>
</gene>
<keyword evidence="1" id="KW-1133">Transmembrane helix</keyword>
<organism evidence="2 3">
    <name type="scientific">Citrobacter braakii</name>
    <dbReference type="NCBI Taxonomy" id="57706"/>
    <lineage>
        <taxon>Bacteria</taxon>
        <taxon>Pseudomonadati</taxon>
        <taxon>Pseudomonadota</taxon>
        <taxon>Gammaproteobacteria</taxon>
        <taxon>Enterobacterales</taxon>
        <taxon>Enterobacteriaceae</taxon>
        <taxon>Citrobacter</taxon>
        <taxon>Citrobacter freundii complex</taxon>
    </lineage>
</organism>
<dbReference type="Proteomes" id="UP001058317">
    <property type="component" value="Chromosome"/>
</dbReference>
<accession>A0AAD1L201</accession>
<evidence type="ECO:0000256" key="1">
    <source>
        <dbReference type="SAM" id="Phobius"/>
    </source>
</evidence>
<sequence>MNNQSGGLVGGVITQFFAWLAALASAAGITFQDVFFILFGFAGVVISVASFVYGRFDARRKRNEDEARTKMLEAYLDGVSHKPVNERPAAVRVISEAMQKAGE</sequence>
<dbReference type="EMBL" id="AP026382">
    <property type="protein sequence ID" value="BDN97288.1"/>
    <property type="molecule type" value="Genomic_DNA"/>
</dbReference>
<feature type="transmembrane region" description="Helical" evidence="1">
    <location>
        <begin position="36"/>
        <end position="54"/>
    </location>
</feature>
<evidence type="ECO:0008006" key="4">
    <source>
        <dbReference type="Google" id="ProtNLM"/>
    </source>
</evidence>
<keyword evidence="1" id="KW-0812">Transmembrane</keyword>
<proteinExistence type="predicted"/>
<dbReference type="AlphaFoldDB" id="A0AAD1L201"/>
<name>A0AAD1L201_CITBR</name>
<protein>
    <recommendedName>
        <fullName evidence="4">Holin</fullName>
    </recommendedName>
</protein>
<dbReference type="RefSeq" id="WP_326978148.1">
    <property type="nucleotide sequence ID" value="NZ_AP026382.1"/>
</dbReference>
<evidence type="ECO:0000313" key="2">
    <source>
        <dbReference type="EMBL" id="BDN97288.1"/>
    </source>
</evidence>
<evidence type="ECO:0000313" key="3">
    <source>
        <dbReference type="Proteomes" id="UP001058317"/>
    </source>
</evidence>